<keyword evidence="5 7" id="KW-1133">Transmembrane helix</keyword>
<dbReference type="PANTHER" id="PTHR23501:SF197">
    <property type="entry name" value="COMD"/>
    <property type="match status" value="1"/>
</dbReference>
<keyword evidence="10" id="KW-1185">Reference proteome</keyword>
<accession>A0ABU7L976</accession>
<evidence type="ECO:0000313" key="9">
    <source>
        <dbReference type="EMBL" id="MEE2058084.1"/>
    </source>
</evidence>
<protein>
    <submittedName>
        <fullName evidence="9">MDR family MFS transporter</fullName>
    </submittedName>
</protein>
<dbReference type="PROSITE" id="PS50850">
    <property type="entry name" value="MFS"/>
    <property type="match status" value="1"/>
</dbReference>
<evidence type="ECO:0000256" key="4">
    <source>
        <dbReference type="ARBA" id="ARBA00022692"/>
    </source>
</evidence>
<organism evidence="9 10">
    <name type="scientific">Rhodococcus artemisiae</name>
    <dbReference type="NCBI Taxonomy" id="714159"/>
    <lineage>
        <taxon>Bacteria</taxon>
        <taxon>Bacillati</taxon>
        <taxon>Actinomycetota</taxon>
        <taxon>Actinomycetes</taxon>
        <taxon>Mycobacteriales</taxon>
        <taxon>Nocardiaceae</taxon>
        <taxon>Rhodococcus</taxon>
    </lineage>
</organism>
<evidence type="ECO:0000256" key="5">
    <source>
        <dbReference type="ARBA" id="ARBA00022989"/>
    </source>
</evidence>
<dbReference type="NCBIfam" id="TIGR00711">
    <property type="entry name" value="efflux_EmrB"/>
    <property type="match status" value="1"/>
</dbReference>
<dbReference type="EMBL" id="JAUTXY010000004">
    <property type="protein sequence ID" value="MEE2058084.1"/>
    <property type="molecule type" value="Genomic_DNA"/>
</dbReference>
<evidence type="ECO:0000256" key="3">
    <source>
        <dbReference type="ARBA" id="ARBA00022475"/>
    </source>
</evidence>
<evidence type="ECO:0000256" key="1">
    <source>
        <dbReference type="ARBA" id="ARBA00004651"/>
    </source>
</evidence>
<dbReference type="SUPFAM" id="SSF103473">
    <property type="entry name" value="MFS general substrate transporter"/>
    <property type="match status" value="1"/>
</dbReference>
<feature type="transmembrane region" description="Helical" evidence="7">
    <location>
        <begin position="278"/>
        <end position="297"/>
    </location>
</feature>
<comment type="subcellular location">
    <subcellularLocation>
        <location evidence="1">Cell membrane</location>
        <topology evidence="1">Multi-pass membrane protein</topology>
    </subcellularLocation>
</comment>
<feature type="transmembrane region" description="Helical" evidence="7">
    <location>
        <begin position="87"/>
        <end position="113"/>
    </location>
</feature>
<feature type="transmembrane region" description="Helical" evidence="7">
    <location>
        <begin position="240"/>
        <end position="257"/>
    </location>
</feature>
<feature type="transmembrane region" description="Helical" evidence="7">
    <location>
        <begin position="56"/>
        <end position="75"/>
    </location>
</feature>
<dbReference type="InterPro" id="IPR020846">
    <property type="entry name" value="MFS_dom"/>
</dbReference>
<evidence type="ECO:0000256" key="6">
    <source>
        <dbReference type="ARBA" id="ARBA00023136"/>
    </source>
</evidence>
<keyword evidence="2" id="KW-0813">Transport</keyword>
<keyword evidence="3" id="KW-1003">Cell membrane</keyword>
<feature type="transmembrane region" description="Helical" evidence="7">
    <location>
        <begin position="209"/>
        <end position="234"/>
    </location>
</feature>
<feature type="transmembrane region" description="Helical" evidence="7">
    <location>
        <begin position="479"/>
        <end position="498"/>
    </location>
</feature>
<dbReference type="Proteomes" id="UP001336020">
    <property type="component" value="Unassembled WGS sequence"/>
</dbReference>
<proteinExistence type="predicted"/>
<dbReference type="CDD" id="cd17502">
    <property type="entry name" value="MFS_Azr1_MDR_like"/>
    <property type="match status" value="1"/>
</dbReference>
<feature type="transmembrane region" description="Helical" evidence="7">
    <location>
        <begin position="175"/>
        <end position="197"/>
    </location>
</feature>
<dbReference type="InterPro" id="IPR011701">
    <property type="entry name" value="MFS"/>
</dbReference>
<evidence type="ECO:0000256" key="7">
    <source>
        <dbReference type="SAM" id="Phobius"/>
    </source>
</evidence>
<name>A0ABU7L976_9NOCA</name>
<feature type="transmembrane region" description="Helical" evidence="7">
    <location>
        <begin position="145"/>
        <end position="163"/>
    </location>
</feature>
<evidence type="ECO:0000259" key="8">
    <source>
        <dbReference type="PROSITE" id="PS50850"/>
    </source>
</evidence>
<reference evidence="9 10" key="1">
    <citation type="submission" date="2023-07" db="EMBL/GenBank/DDBJ databases">
        <authorList>
            <person name="Girao M."/>
            <person name="Carvalho M.F."/>
        </authorList>
    </citation>
    <scope>NUCLEOTIDE SEQUENCE [LARGE SCALE GENOMIC DNA]</scope>
    <source>
        <strain evidence="9 10">YIM65754</strain>
    </source>
</reference>
<feature type="transmembrane region" description="Helical" evidence="7">
    <location>
        <begin position="309"/>
        <end position="331"/>
    </location>
</feature>
<gene>
    <name evidence="9" type="ORF">Q7514_11195</name>
</gene>
<feature type="transmembrane region" description="Helical" evidence="7">
    <location>
        <begin position="21"/>
        <end position="44"/>
    </location>
</feature>
<dbReference type="Gene3D" id="1.20.1250.20">
    <property type="entry name" value="MFS general substrate transporter like domains"/>
    <property type="match status" value="1"/>
</dbReference>
<keyword evidence="4 7" id="KW-0812">Transmembrane</keyword>
<feature type="transmembrane region" description="Helical" evidence="7">
    <location>
        <begin position="367"/>
        <end position="392"/>
    </location>
</feature>
<feature type="transmembrane region" description="Helical" evidence="7">
    <location>
        <begin position="119"/>
        <end position="138"/>
    </location>
</feature>
<dbReference type="PRINTS" id="PR01036">
    <property type="entry name" value="TCRTETB"/>
</dbReference>
<dbReference type="Pfam" id="PF07690">
    <property type="entry name" value="MFS_1"/>
    <property type="match status" value="1"/>
</dbReference>
<dbReference type="InterPro" id="IPR036259">
    <property type="entry name" value="MFS_trans_sf"/>
</dbReference>
<comment type="caution">
    <text evidence="9">The sequence shown here is derived from an EMBL/GenBank/DDBJ whole genome shotgun (WGS) entry which is preliminary data.</text>
</comment>
<dbReference type="RefSeq" id="WP_330133324.1">
    <property type="nucleotide sequence ID" value="NZ_JAUTXY010000004.1"/>
</dbReference>
<evidence type="ECO:0000313" key="10">
    <source>
        <dbReference type="Proteomes" id="UP001336020"/>
    </source>
</evidence>
<sequence>MTAESTKTEQESSAPPIRIGFIFAGLLLAMLSASLSQTVLNPALPTIVGELHGADLMLWVITAYILASTIMMPIYGKLGDLLGRKPILMFAISVFVIGSVVSAIAPDIIWLIAGRAIQGLGGGGLMILSQATIADVIPARERGKYMGIMSSVFALSSVSGPLLGGFFTEGPGWRWVFWINIPVGLLALLAAAFFLRLPERRRTRPRIDVAGMAVLSVATTLLVLVATLGGAQFAWSSPTILTMIAATVVAAVLFLVIESRTAEPVIPLHLFRDRNFNMCTLAGLLISVSLFGVASYMPTYLQMVAGMGATAAGLMMLPMMGTLFVTSTLIGRYVTRTGRYKNWPIFGAVLVAAAMAALSTLTVDSPLWLLGCFVGLLGLGLGTSMQLLVLVVQNSFPIEEVGTATASNNYFRQVGATLGVGVVGSVFTTRVATLITERIPDAADAGIHADSLTPAIVQGLPESLHLAVIESYNEALTPIYLAIAPLALIAAVCLFFVIEKPLATTIERKATVSKP</sequence>
<dbReference type="PANTHER" id="PTHR23501">
    <property type="entry name" value="MAJOR FACILITATOR SUPERFAMILY"/>
    <property type="match status" value="1"/>
</dbReference>
<feature type="transmembrane region" description="Helical" evidence="7">
    <location>
        <begin position="343"/>
        <end position="361"/>
    </location>
</feature>
<evidence type="ECO:0000256" key="2">
    <source>
        <dbReference type="ARBA" id="ARBA00022448"/>
    </source>
</evidence>
<keyword evidence="6 7" id="KW-0472">Membrane</keyword>
<dbReference type="InterPro" id="IPR004638">
    <property type="entry name" value="EmrB-like"/>
</dbReference>
<dbReference type="Gene3D" id="1.20.1720.10">
    <property type="entry name" value="Multidrug resistance protein D"/>
    <property type="match status" value="1"/>
</dbReference>
<feature type="domain" description="Major facilitator superfamily (MFS) profile" evidence="8">
    <location>
        <begin position="22"/>
        <end position="502"/>
    </location>
</feature>